<dbReference type="InterPro" id="IPR051533">
    <property type="entry name" value="WaaL-like"/>
</dbReference>
<evidence type="ECO:0000256" key="1">
    <source>
        <dbReference type="ARBA" id="ARBA00004141"/>
    </source>
</evidence>
<reference evidence="7" key="1">
    <citation type="submission" date="2020-05" db="EMBL/GenBank/DDBJ databases">
        <authorList>
            <person name="Wang L."/>
            <person name="Shao Z."/>
        </authorList>
    </citation>
    <scope>NUCLEOTIDE SEQUENCE</scope>
    <source>
        <strain evidence="7">MCCC 1A05776</strain>
    </source>
</reference>
<comment type="subcellular location">
    <subcellularLocation>
        <location evidence="1">Membrane</location>
        <topology evidence="1">Multi-pass membrane protein</topology>
    </subcellularLocation>
</comment>
<evidence type="ECO:0000256" key="5">
    <source>
        <dbReference type="SAM" id="Phobius"/>
    </source>
</evidence>
<dbReference type="Pfam" id="PF04932">
    <property type="entry name" value="Wzy_C"/>
    <property type="match status" value="1"/>
</dbReference>
<keyword evidence="3 5" id="KW-1133">Transmembrane helix</keyword>
<dbReference type="GO" id="GO:0016020">
    <property type="term" value="C:membrane"/>
    <property type="evidence" value="ECO:0007669"/>
    <property type="project" value="UniProtKB-SubCell"/>
</dbReference>
<dbReference type="PANTHER" id="PTHR37422:SF13">
    <property type="entry name" value="LIPOPOLYSACCHARIDE BIOSYNTHESIS PROTEIN PA4999-RELATED"/>
    <property type="match status" value="1"/>
</dbReference>
<evidence type="ECO:0000313" key="8">
    <source>
        <dbReference type="Proteomes" id="UP001320178"/>
    </source>
</evidence>
<accession>A0AAW4Z5R8</accession>
<comment type="caution">
    <text evidence="7">The sequence shown here is derived from an EMBL/GenBank/DDBJ whole genome shotgun (WGS) entry which is preliminary data.</text>
</comment>
<gene>
    <name evidence="7" type="ORF">HOP61_21720</name>
</gene>
<proteinExistence type="predicted"/>
<evidence type="ECO:0000256" key="4">
    <source>
        <dbReference type="ARBA" id="ARBA00023136"/>
    </source>
</evidence>
<evidence type="ECO:0000256" key="2">
    <source>
        <dbReference type="ARBA" id="ARBA00022692"/>
    </source>
</evidence>
<evidence type="ECO:0000259" key="6">
    <source>
        <dbReference type="Pfam" id="PF04932"/>
    </source>
</evidence>
<keyword evidence="4 5" id="KW-0472">Membrane</keyword>
<dbReference type="GO" id="GO:0016874">
    <property type="term" value="F:ligase activity"/>
    <property type="evidence" value="ECO:0007669"/>
    <property type="project" value="UniProtKB-KW"/>
</dbReference>
<dbReference type="EMBL" id="JABFTS010000018">
    <property type="protein sequence ID" value="MCE8053913.1"/>
    <property type="molecule type" value="Genomic_DNA"/>
</dbReference>
<dbReference type="InterPro" id="IPR007016">
    <property type="entry name" value="O-antigen_ligase-rel_domated"/>
</dbReference>
<dbReference type="RefSeq" id="WP_234240963.1">
    <property type="nucleotide sequence ID" value="NZ_JABFTS010000018.1"/>
</dbReference>
<organism evidence="7 8">
    <name type="scientific">Billgrantia desiderata</name>
    <dbReference type="NCBI Taxonomy" id="52021"/>
    <lineage>
        <taxon>Bacteria</taxon>
        <taxon>Pseudomonadati</taxon>
        <taxon>Pseudomonadota</taxon>
        <taxon>Gammaproteobacteria</taxon>
        <taxon>Oceanospirillales</taxon>
        <taxon>Halomonadaceae</taxon>
        <taxon>Billgrantia</taxon>
    </lineage>
</organism>
<keyword evidence="7" id="KW-0436">Ligase</keyword>
<feature type="transmembrane region" description="Helical" evidence="5">
    <location>
        <begin position="60"/>
        <end position="80"/>
    </location>
</feature>
<evidence type="ECO:0000313" key="7">
    <source>
        <dbReference type="EMBL" id="MCE8053913.1"/>
    </source>
</evidence>
<reference evidence="7" key="2">
    <citation type="journal article" date="2021" name="Front. Microbiol.">
        <title>Aerobic Denitrification and Heterotrophic Sulfur Oxidation in the Genus Halomonas Revealed by Six Novel Species Characterizations and Genome-Based Analysis.</title>
        <authorList>
            <person name="Wang L."/>
            <person name="Shao Z."/>
        </authorList>
    </citation>
    <scope>NUCLEOTIDE SEQUENCE</scope>
    <source>
        <strain evidence="7">MCCC 1A05776</strain>
    </source>
</reference>
<protein>
    <submittedName>
        <fullName evidence="7">O-antigen ligase family protein</fullName>
    </submittedName>
</protein>
<keyword evidence="2 5" id="KW-0812">Transmembrane</keyword>
<feature type="transmembrane region" description="Helical" evidence="5">
    <location>
        <begin position="92"/>
        <end position="110"/>
    </location>
</feature>
<feature type="domain" description="O-antigen ligase-related" evidence="6">
    <location>
        <begin position="7"/>
        <end position="68"/>
    </location>
</feature>
<name>A0AAW4Z5R8_9GAMM</name>
<sequence length="220" mass="25350">MLRLFYESRSDSNRFDLWRTAIEYSLENFPFGIGPMQFAGDGRLSYAHAHNIILNTAAEWGLPIALMLLALILYGCWKIYRRSQVIPDQDKPIYACLVMAFVGVIVNVQFAGAHIFPLSSLVMALAIGLVFGYRDSHQPLPQRHVGPVPIQATLLWAGMMLMMAYLLHAGMELYWLSLDSRLLCMQEVGRAYLYPRFWAQGRLECMQMVAPDHWLFWTWR</sequence>
<dbReference type="Proteomes" id="UP001320178">
    <property type="component" value="Unassembled WGS sequence"/>
</dbReference>
<evidence type="ECO:0000256" key="3">
    <source>
        <dbReference type="ARBA" id="ARBA00022989"/>
    </source>
</evidence>
<dbReference type="PANTHER" id="PTHR37422">
    <property type="entry name" value="TEICHURONIC ACID BIOSYNTHESIS PROTEIN TUAE"/>
    <property type="match status" value="1"/>
</dbReference>
<dbReference type="AlphaFoldDB" id="A0AAW4Z5R8"/>
<feature type="transmembrane region" description="Helical" evidence="5">
    <location>
        <begin position="154"/>
        <end position="176"/>
    </location>
</feature>